<feature type="compositionally biased region" description="Acidic residues" evidence="1">
    <location>
        <begin position="1031"/>
        <end position="1058"/>
    </location>
</feature>
<sequence>MMATQDFDLHFAGDLAKAIFDEVPGEIVKSENINSLINEYLAKPPSAGLDPSISVDERLQKIIQRYLENLKLELPNLLEEVLDEEFFDIVEIPEEQGQEVDIKPSIGTSNEFNLELQAAQHDSTDPENFLVSDSGPNTPLSPSGDPEVAAPTTLPISIKPKEPAAYTNIQNTENPRDNSGTTSSQDGNTVPLPAEDVSETSCTSEESEPISEAADPQPNPTDDTLELPSQSGFENGLNNKPSQSIDPSLDTLPEGAKQSSNQDQDCGPNSATESLQIQHTRPIDPPATETPVPKLDPEPQEVPELSENSTQSPEDTTSEEAIDSTDKDSNPTPKSADTNDRTGPSHSVEDDSREQTASIHLEGTKVSNSTRGAASLEAPAASLCKNTPIHTSLPKAGSSIIDSKDGISNIDIGPLSPRDTDTRKQKLEDGESSSQLETADNEVTTTGDVSTGTIHDAANDPAKIEQSPQDVMNDATSPKKHEKPQVTTPPEKQFLESTIDDTKSTEPLVDLQEKYLLPNPEGDAIHGNEIKESPTLENRLNEQCRDVVHETPQDVQNPALPDEESLFSPEGEGNVPVLQPKPQSIGTKLVQSNPCDGPMTEDNTALVKNLPTITPTATITNTPLETSDLRNGHSVPPTGARENKENNSTPSLDTQTATPSLDIKTEPVQSTQKTMDLEPEDNPSDLEPEINPSNPEPETNLSDQKSNINLINLESKSKINPPSLGPKINLFVENKSLPPSQEEVTELHVPCPDTDTAGNDNHRVNESLVSAGPQREPNSKTTGQVPVQPQKTTPEKPEKSVQWSPLSTSGPVSQELEESLDTGRPSPEDRKESAHETRSIGDPSVNVPESSLDKMIEVNSDENETPNQSALESNTGHPKSKDPPPVQAPISPTETKENSPASPISTNDHLDVVDLEKDKPFPTVVGPVENIPSRNEVTLSQLLTTKASSSQPAISGSDNSNSAPSNKCLESTPVKNIPPNNELTTSRPLKANPLGLQVEIPETPSPDTLPENRSFEDTLVEGNNSKFDPTLVEEEEEGGGEGGEDRDEEEEKDDDGEEVTTSPLQLGSNTSVVLDTTDSPHSTPNTGTPTLENNMLPVTPENLKKLPQEEFKSTPSSESSTHASTPEMDFDEQVTGSPFSQSSTESEDDYVDFKPNPNPQFSRDQTIITALPTGLGLLTQTKPTETVAQQPLSPSTHTFEKKLVEPIIFPESLQLSAPFYENPGLPSSKYNDASSVASSLEEQVLLVPAQSLENSGPTPSPGYEKPANDPKEYSVGNDSSVASNHDFSVETVVQQDQEGTGPVPELKVREHSPLSKPKTQIVEVSTPKSSAMLRSLDIIPLSSKALGSEQTEISLIETSSTVHTASQAQKEEPNRSLPTSQIPQPPVPNNLLNKILPIAVLPRWSLTIPAMSIFLPNIPSVHLPWTMPGPLTWDLNQKLEDTLDIKEGSHIIPDGGSVQGQVSSSVDAKQFSKDEGASLQDTTFIPPLIPGGFPQMEDIPSILETTTSKELCLGLDIPPNTLPLESVWDDIWSQIIFFLNVILLEAWVPGFEFISYLIFTFEAVINDNTGFPKLKTIILDSWTPGLVLLDCIVSLPHLLPEDTVPESIQLGQISIEFWVPILEIIKYLFALPGCLKPLDLYVVYPSHPNSPLSFGRLFVPFQLQHGGKYTANH</sequence>
<feature type="compositionally biased region" description="Low complexity" evidence="1">
    <location>
        <begin position="397"/>
        <end position="413"/>
    </location>
</feature>
<feature type="compositionally biased region" description="Polar residues" evidence="1">
    <location>
        <begin position="701"/>
        <end position="720"/>
    </location>
</feature>
<evidence type="ECO:0000313" key="3">
    <source>
        <dbReference type="Proteomes" id="UP001373714"/>
    </source>
</evidence>
<feature type="compositionally biased region" description="Basic and acidic residues" evidence="1">
    <location>
        <begin position="1102"/>
        <end position="1112"/>
    </location>
</feature>
<feature type="compositionally biased region" description="Polar residues" evidence="1">
    <location>
        <begin position="865"/>
        <end position="877"/>
    </location>
</feature>
<dbReference type="EMBL" id="JAVHNS010000007">
    <property type="protein sequence ID" value="KAK6349036.1"/>
    <property type="molecule type" value="Genomic_DNA"/>
</dbReference>
<feature type="compositionally biased region" description="Polar residues" evidence="1">
    <location>
        <begin position="466"/>
        <end position="476"/>
    </location>
</feature>
<feature type="compositionally biased region" description="Polar residues" evidence="1">
    <location>
        <begin position="167"/>
        <end position="188"/>
    </location>
</feature>
<feature type="region of interest" description="Disordered" evidence="1">
    <location>
        <begin position="616"/>
        <end position="1164"/>
    </location>
</feature>
<feature type="compositionally biased region" description="Polar residues" evidence="1">
    <location>
        <begin position="646"/>
        <end position="659"/>
    </location>
</feature>
<reference evidence="2 3" key="1">
    <citation type="submission" date="2019-10" db="EMBL/GenBank/DDBJ databases">
        <authorList>
            <person name="Palmer J.M."/>
        </authorList>
    </citation>
    <scope>NUCLEOTIDE SEQUENCE [LARGE SCALE GENOMIC DNA]</scope>
    <source>
        <strain evidence="2 3">TWF730</strain>
    </source>
</reference>
<feature type="compositionally biased region" description="Polar residues" evidence="1">
    <location>
        <begin position="330"/>
        <end position="345"/>
    </location>
</feature>
<feature type="compositionally biased region" description="Basic and acidic residues" evidence="1">
    <location>
        <begin position="826"/>
        <end position="839"/>
    </location>
</feature>
<feature type="compositionally biased region" description="Basic and acidic residues" evidence="1">
    <location>
        <begin position="908"/>
        <end position="920"/>
    </location>
</feature>
<dbReference type="Proteomes" id="UP001373714">
    <property type="component" value="Unassembled WGS sequence"/>
</dbReference>
<feature type="compositionally biased region" description="Polar residues" evidence="1">
    <location>
        <begin position="1359"/>
        <end position="1368"/>
    </location>
</feature>
<feature type="region of interest" description="Disordered" evidence="1">
    <location>
        <begin position="120"/>
        <end position="506"/>
    </location>
</feature>
<feature type="compositionally biased region" description="Polar residues" evidence="1">
    <location>
        <begin position="1134"/>
        <end position="1144"/>
    </location>
</feature>
<evidence type="ECO:0000256" key="1">
    <source>
        <dbReference type="SAM" id="MobiDB-lite"/>
    </source>
</evidence>
<feature type="compositionally biased region" description="Low complexity" evidence="1">
    <location>
        <begin position="689"/>
        <end position="700"/>
    </location>
</feature>
<accession>A0AAV9USS4</accession>
<feature type="compositionally biased region" description="Polar residues" evidence="1">
    <location>
        <begin position="1059"/>
        <end position="1093"/>
    </location>
</feature>
<feature type="compositionally biased region" description="Acidic residues" evidence="1">
    <location>
        <begin position="677"/>
        <end position="688"/>
    </location>
</feature>
<feature type="region of interest" description="Disordered" evidence="1">
    <location>
        <begin position="1247"/>
        <end position="1320"/>
    </location>
</feature>
<feature type="compositionally biased region" description="Basic and acidic residues" evidence="1">
    <location>
        <begin position="418"/>
        <end position="429"/>
    </location>
</feature>
<feature type="compositionally biased region" description="Polar residues" evidence="1">
    <location>
        <begin position="890"/>
        <end position="907"/>
    </location>
</feature>
<feature type="compositionally biased region" description="Low complexity" evidence="1">
    <location>
        <begin position="616"/>
        <end position="626"/>
    </location>
</feature>
<comment type="caution">
    <text evidence="2">The sequence shown here is derived from an EMBL/GenBank/DDBJ whole genome shotgun (WGS) entry which is preliminary data.</text>
</comment>
<feature type="compositionally biased region" description="Polar residues" evidence="1">
    <location>
        <begin position="1276"/>
        <end position="1298"/>
    </location>
</feature>
<feature type="compositionally biased region" description="Polar residues" evidence="1">
    <location>
        <begin position="801"/>
        <end position="812"/>
    </location>
</feature>
<feature type="compositionally biased region" description="Polar residues" evidence="1">
    <location>
        <begin position="932"/>
        <end position="969"/>
    </location>
</feature>
<gene>
    <name evidence="2" type="ORF">TWF730_009796</name>
</gene>
<evidence type="ECO:0000313" key="2">
    <source>
        <dbReference type="EMBL" id="KAK6349036.1"/>
    </source>
</evidence>
<proteinExistence type="predicted"/>
<feature type="compositionally biased region" description="Polar residues" evidence="1">
    <location>
        <begin position="779"/>
        <end position="792"/>
    </location>
</feature>
<feature type="region of interest" description="Disordered" evidence="1">
    <location>
        <begin position="551"/>
        <end position="581"/>
    </location>
</feature>
<feature type="compositionally biased region" description="Low complexity" evidence="1">
    <location>
        <begin position="1113"/>
        <end position="1127"/>
    </location>
</feature>
<organism evidence="2 3">
    <name type="scientific">Orbilia blumenaviensis</name>
    <dbReference type="NCBI Taxonomy" id="1796055"/>
    <lineage>
        <taxon>Eukaryota</taxon>
        <taxon>Fungi</taxon>
        <taxon>Dikarya</taxon>
        <taxon>Ascomycota</taxon>
        <taxon>Pezizomycotina</taxon>
        <taxon>Orbiliomycetes</taxon>
        <taxon>Orbiliales</taxon>
        <taxon>Orbiliaceae</taxon>
        <taxon>Orbilia</taxon>
    </lineage>
</organism>
<protein>
    <submittedName>
        <fullName evidence="2">Uncharacterized protein</fullName>
    </submittedName>
</protein>
<name>A0AAV9USS4_9PEZI</name>
<feature type="region of interest" description="Disordered" evidence="1">
    <location>
        <begin position="1359"/>
        <end position="1385"/>
    </location>
</feature>
<keyword evidence="3" id="KW-1185">Reference proteome</keyword>
<feature type="compositionally biased region" description="Polar residues" evidence="1">
    <location>
        <begin position="227"/>
        <end position="246"/>
    </location>
</feature>
<feature type="compositionally biased region" description="Polar residues" evidence="1">
    <location>
        <begin position="257"/>
        <end position="279"/>
    </location>
</feature>
<feature type="compositionally biased region" description="Polar residues" evidence="1">
    <location>
        <begin position="978"/>
        <end position="987"/>
    </location>
</feature>
<feature type="compositionally biased region" description="Polar residues" evidence="1">
    <location>
        <begin position="432"/>
        <end position="453"/>
    </location>
</feature>
<feature type="compositionally biased region" description="Polar residues" evidence="1">
    <location>
        <begin position="306"/>
        <end position="315"/>
    </location>
</feature>